<accession>A0ABZ2Y2P5</accession>
<evidence type="ECO:0000313" key="2">
    <source>
        <dbReference type="Proteomes" id="UP001486565"/>
    </source>
</evidence>
<organism evidence="1 2">
    <name type="scientific">Defluviitalea saccharophila</name>
    <dbReference type="NCBI Taxonomy" id="879970"/>
    <lineage>
        <taxon>Bacteria</taxon>
        <taxon>Bacillati</taxon>
        <taxon>Bacillota</taxon>
        <taxon>Clostridia</taxon>
        <taxon>Lachnospirales</taxon>
        <taxon>Defluviitaleaceae</taxon>
        <taxon>Defluviitalea</taxon>
    </lineage>
</organism>
<dbReference type="RefSeq" id="WP_341876188.1">
    <property type="nucleotide sequence ID" value="NZ_CP121687.1"/>
</dbReference>
<name>A0ABZ2Y2P5_9FIRM</name>
<gene>
    <name evidence="1" type="ORF">QBE51_10265</name>
</gene>
<sequence length="115" mass="11849">MPYGLGYGWYGYGYGYGGILNQLVRYIGETVTIYTTSGGQSGSGFTGVLIGVNPSFVTLVTGQGPAPACSLGNSCEGYENYGGYGSCGGYGGIYSVGSITNIPVYMIASFSHNTI</sequence>
<evidence type="ECO:0000313" key="1">
    <source>
        <dbReference type="EMBL" id="WZL69180.1"/>
    </source>
</evidence>
<proteinExistence type="predicted"/>
<keyword evidence="2" id="KW-1185">Reference proteome</keyword>
<dbReference type="EMBL" id="CP121687">
    <property type="protein sequence ID" value="WZL69180.1"/>
    <property type="molecule type" value="Genomic_DNA"/>
</dbReference>
<protein>
    <submittedName>
        <fullName evidence="1">Uncharacterized protein</fullName>
    </submittedName>
</protein>
<dbReference type="Proteomes" id="UP001486565">
    <property type="component" value="Chromosome"/>
</dbReference>
<reference evidence="1 2" key="1">
    <citation type="submission" date="2023-03" db="EMBL/GenBank/DDBJ databases">
        <title>Novel Species.</title>
        <authorList>
            <person name="Ma S."/>
        </authorList>
    </citation>
    <scope>NUCLEOTIDE SEQUENCE [LARGE SCALE GENOMIC DNA]</scope>
    <source>
        <strain evidence="1 2">LIND6LT2</strain>
    </source>
</reference>